<feature type="chain" id="PRO_5045944739" description="Secreted protein" evidence="1">
    <location>
        <begin position="26"/>
        <end position="113"/>
    </location>
</feature>
<keyword evidence="3" id="KW-1185">Reference proteome</keyword>
<proteinExistence type="predicted"/>
<dbReference type="EMBL" id="BNAY01000003">
    <property type="protein sequence ID" value="GHH14836.1"/>
    <property type="molecule type" value="Genomic_DNA"/>
</dbReference>
<dbReference type="RefSeq" id="WP_191254986.1">
    <property type="nucleotide sequence ID" value="NZ_BNAY01000003.1"/>
</dbReference>
<reference evidence="3" key="1">
    <citation type="journal article" date="2019" name="Int. J. Syst. Evol. Microbiol.">
        <title>The Global Catalogue of Microorganisms (GCM) 10K type strain sequencing project: providing services to taxonomists for standard genome sequencing and annotation.</title>
        <authorList>
            <consortium name="The Broad Institute Genomics Platform"/>
            <consortium name="The Broad Institute Genome Sequencing Center for Infectious Disease"/>
            <person name="Wu L."/>
            <person name="Ma J."/>
        </authorList>
    </citation>
    <scope>NUCLEOTIDE SEQUENCE [LARGE SCALE GENOMIC DNA]</scope>
    <source>
        <strain evidence="3">CGMCC 4.7683</strain>
    </source>
</reference>
<sequence>MIRKAMLVGGAMISALVLGNSTAEAATSYTIWQELDYAQYDSQSDSAWVCDEEQDGNGVYAEYKQKGGTKLTIGDSNGSKIGCGHAKIPDVTSFRVCEDDAGDDSCSLWRIVR</sequence>
<dbReference type="Proteomes" id="UP000635387">
    <property type="component" value="Unassembled WGS sequence"/>
</dbReference>
<comment type="caution">
    <text evidence="2">The sequence shown here is derived from an EMBL/GenBank/DDBJ whole genome shotgun (WGS) entry which is preliminary data.</text>
</comment>
<evidence type="ECO:0008006" key="4">
    <source>
        <dbReference type="Google" id="ProtNLM"/>
    </source>
</evidence>
<organism evidence="2 3">
    <name type="scientific">Amycolatopsis oliviviridis</name>
    <dbReference type="NCBI Taxonomy" id="1471590"/>
    <lineage>
        <taxon>Bacteria</taxon>
        <taxon>Bacillati</taxon>
        <taxon>Actinomycetota</taxon>
        <taxon>Actinomycetes</taxon>
        <taxon>Pseudonocardiales</taxon>
        <taxon>Pseudonocardiaceae</taxon>
        <taxon>Amycolatopsis</taxon>
    </lineage>
</organism>
<keyword evidence="1" id="KW-0732">Signal</keyword>
<protein>
    <recommendedName>
        <fullName evidence="4">Secreted protein</fullName>
    </recommendedName>
</protein>
<evidence type="ECO:0000313" key="3">
    <source>
        <dbReference type="Proteomes" id="UP000635387"/>
    </source>
</evidence>
<feature type="signal peptide" evidence="1">
    <location>
        <begin position="1"/>
        <end position="25"/>
    </location>
</feature>
<evidence type="ECO:0000256" key="1">
    <source>
        <dbReference type="SAM" id="SignalP"/>
    </source>
</evidence>
<name>A0ABQ3LI08_9PSEU</name>
<accession>A0ABQ3LI08</accession>
<gene>
    <name evidence="2" type="ORF">GCM10017790_28590</name>
</gene>
<evidence type="ECO:0000313" key="2">
    <source>
        <dbReference type="EMBL" id="GHH14836.1"/>
    </source>
</evidence>